<dbReference type="PANTHER" id="PTHR22600">
    <property type="entry name" value="BETA-HEXOSAMINIDASE"/>
    <property type="match status" value="1"/>
</dbReference>
<name>A0A239AMY0_9BACT</name>
<dbReference type="Pfam" id="PF02838">
    <property type="entry name" value="Glyco_hydro_20b"/>
    <property type="match status" value="1"/>
</dbReference>
<feature type="chain" id="PRO_5013280488" description="beta-N-acetylhexosaminidase" evidence="7">
    <location>
        <begin position="28"/>
        <end position="622"/>
    </location>
</feature>
<dbReference type="InterPro" id="IPR015882">
    <property type="entry name" value="HEX_bac_N"/>
</dbReference>
<dbReference type="SUPFAM" id="SSF51445">
    <property type="entry name" value="(Trans)glycosidases"/>
    <property type="match status" value="1"/>
</dbReference>
<dbReference type="AlphaFoldDB" id="A0A239AMY0"/>
<dbReference type="GO" id="GO:0005975">
    <property type="term" value="P:carbohydrate metabolic process"/>
    <property type="evidence" value="ECO:0007669"/>
    <property type="project" value="InterPro"/>
</dbReference>
<dbReference type="RefSeq" id="WP_089334085.1">
    <property type="nucleotide sequence ID" value="NZ_FZNS01000013.1"/>
</dbReference>
<gene>
    <name evidence="11" type="ORF">SAMN06269173_11368</name>
</gene>
<evidence type="ECO:0000259" key="9">
    <source>
        <dbReference type="Pfam" id="PF02838"/>
    </source>
</evidence>
<evidence type="ECO:0000256" key="2">
    <source>
        <dbReference type="ARBA" id="ARBA00006285"/>
    </source>
</evidence>
<dbReference type="InterPro" id="IPR025705">
    <property type="entry name" value="Beta_hexosaminidase_sua/sub"/>
</dbReference>
<dbReference type="InterPro" id="IPR017853">
    <property type="entry name" value="GH"/>
</dbReference>
<evidence type="ECO:0000259" key="8">
    <source>
        <dbReference type="Pfam" id="PF00728"/>
    </source>
</evidence>
<dbReference type="Pfam" id="PF13290">
    <property type="entry name" value="CHB_HEX_C_1"/>
    <property type="match status" value="1"/>
</dbReference>
<feature type="domain" description="Glycoside hydrolase family 20 catalytic" evidence="8">
    <location>
        <begin position="160"/>
        <end position="512"/>
    </location>
</feature>
<evidence type="ECO:0000256" key="4">
    <source>
        <dbReference type="ARBA" id="ARBA00022801"/>
    </source>
</evidence>
<keyword evidence="7" id="KW-0732">Signal</keyword>
<feature type="active site" description="Proton donor" evidence="6">
    <location>
        <position position="340"/>
    </location>
</feature>
<evidence type="ECO:0000256" key="3">
    <source>
        <dbReference type="ARBA" id="ARBA00012663"/>
    </source>
</evidence>
<feature type="domain" description="GH29D-like beta-sandwich" evidence="10">
    <location>
        <begin position="560"/>
        <end position="615"/>
    </location>
</feature>
<dbReference type="Gene3D" id="3.30.379.10">
    <property type="entry name" value="Chitobiase/beta-hexosaminidase domain 2-like"/>
    <property type="match status" value="1"/>
</dbReference>
<dbReference type="Pfam" id="PF00728">
    <property type="entry name" value="Glyco_hydro_20"/>
    <property type="match status" value="1"/>
</dbReference>
<evidence type="ECO:0000256" key="6">
    <source>
        <dbReference type="PIRSR" id="PIRSR625705-1"/>
    </source>
</evidence>
<dbReference type="InterPro" id="IPR029018">
    <property type="entry name" value="Hex-like_dom2"/>
</dbReference>
<feature type="signal peptide" evidence="7">
    <location>
        <begin position="1"/>
        <end position="27"/>
    </location>
</feature>
<evidence type="ECO:0000313" key="11">
    <source>
        <dbReference type="EMBL" id="SNR96283.1"/>
    </source>
</evidence>
<protein>
    <recommendedName>
        <fullName evidence="3">beta-N-acetylhexosaminidase</fullName>
        <ecNumber evidence="3">3.2.1.52</ecNumber>
    </recommendedName>
</protein>
<dbReference type="InterPro" id="IPR015883">
    <property type="entry name" value="Glyco_hydro_20_cat"/>
</dbReference>
<dbReference type="EMBL" id="FZNS01000013">
    <property type="protein sequence ID" value="SNR96283.1"/>
    <property type="molecule type" value="Genomic_DNA"/>
</dbReference>
<organism evidence="11 12">
    <name type="scientific">Hymenobacter mucosus</name>
    <dbReference type="NCBI Taxonomy" id="1411120"/>
    <lineage>
        <taxon>Bacteria</taxon>
        <taxon>Pseudomonadati</taxon>
        <taxon>Bacteroidota</taxon>
        <taxon>Cytophagia</taxon>
        <taxon>Cytophagales</taxon>
        <taxon>Hymenobacteraceae</taxon>
        <taxon>Hymenobacter</taxon>
    </lineage>
</organism>
<feature type="domain" description="Beta-hexosaminidase bacterial type N-terminal" evidence="9">
    <location>
        <begin position="37"/>
        <end position="157"/>
    </location>
</feature>
<dbReference type="EC" id="3.2.1.52" evidence="3"/>
<keyword evidence="12" id="KW-1185">Reference proteome</keyword>
<dbReference type="Proteomes" id="UP000198310">
    <property type="component" value="Unassembled WGS sequence"/>
</dbReference>
<keyword evidence="5" id="KW-0326">Glycosidase</keyword>
<dbReference type="Gene3D" id="3.20.20.80">
    <property type="entry name" value="Glycosidases"/>
    <property type="match status" value="1"/>
</dbReference>
<reference evidence="12" key="1">
    <citation type="submission" date="2017-06" db="EMBL/GenBank/DDBJ databases">
        <authorList>
            <person name="Varghese N."/>
            <person name="Submissions S."/>
        </authorList>
    </citation>
    <scope>NUCLEOTIDE SEQUENCE [LARGE SCALE GENOMIC DNA]</scope>
    <source>
        <strain evidence="12">DSM 28041</strain>
    </source>
</reference>
<dbReference type="PRINTS" id="PR00738">
    <property type="entry name" value="GLHYDRLASE20"/>
</dbReference>
<keyword evidence="4" id="KW-0378">Hydrolase</keyword>
<evidence type="ECO:0000256" key="7">
    <source>
        <dbReference type="SAM" id="SignalP"/>
    </source>
</evidence>
<dbReference type="GO" id="GO:0016020">
    <property type="term" value="C:membrane"/>
    <property type="evidence" value="ECO:0007669"/>
    <property type="project" value="TreeGrafter"/>
</dbReference>
<dbReference type="PANTHER" id="PTHR22600:SF57">
    <property type="entry name" value="BETA-N-ACETYLHEXOSAMINIDASE"/>
    <property type="match status" value="1"/>
</dbReference>
<dbReference type="GO" id="GO:0030203">
    <property type="term" value="P:glycosaminoglycan metabolic process"/>
    <property type="evidence" value="ECO:0007669"/>
    <property type="project" value="TreeGrafter"/>
</dbReference>
<comment type="similarity">
    <text evidence="2">Belongs to the glycosyl hydrolase 20 family.</text>
</comment>
<sequence length="622" mass="69051">MPVLSSFAARCVGVCGLSLLLSKPGLAQQEVPTQRLGLVPLPREVKAYAATYSLPQTVRVFATTPDARNVATLLRGLLAPLGKTVALTTTSQDAHIRLRTATMANPEGYQLVVDKTGVGITAATGAGLLYGSQTFLQLLPVQSAATTPVPYVRITDQPAFRWRGGMLDVCRHFFPVAFVKRYIDFLAAYKLNTFHWHLTDDQGWRIEIKRYPKLTQISAFRKETLLGAQQTFKTPADFKYDGQPYGGFYTQEQIKEVVAYAQQRYITIVPEIEMPGHSVAILAAYPELACKPGPYETWTQWGVNEDIVCPTEPTFQFFENVLTEVAALFPGKYFHIGGDEAPKARWKESAAVQEIMKRENITDVEKVQGWFNRRIEAFLTSKGKKLIGWDEILEGGIAPTATVMSWRGEQGGIEAAKRGNDVVMTPAGFLYLDAGQNPVPHSPHEPLMIGGYVPLAKVYGYNPLPKELTPEQQQHILGSQANLWTEYITTPEKAEYMLFPRLLAVSEVAWTPAAQKNYADFLPRLGKQFARLDQHKINYRVPEPLGLDAASMVKQDGKAVFTLRSVVPGAQIRYTLDGKLPDETTELYTKPITVPLNRQLTVRAITIAPNGRKSPPAEVVVN</sequence>
<accession>A0A239AMY0</accession>
<dbReference type="SUPFAM" id="SSF55545">
    <property type="entry name" value="beta-N-acetylhexosaminidase-like domain"/>
    <property type="match status" value="1"/>
</dbReference>
<evidence type="ECO:0000256" key="1">
    <source>
        <dbReference type="ARBA" id="ARBA00001231"/>
    </source>
</evidence>
<dbReference type="InterPro" id="IPR059177">
    <property type="entry name" value="GH29D-like_dom"/>
</dbReference>
<proteinExistence type="inferred from homology"/>
<evidence type="ECO:0000313" key="12">
    <source>
        <dbReference type="Proteomes" id="UP000198310"/>
    </source>
</evidence>
<evidence type="ECO:0000256" key="5">
    <source>
        <dbReference type="ARBA" id="ARBA00023295"/>
    </source>
</evidence>
<dbReference type="CDD" id="cd06563">
    <property type="entry name" value="GH20_chitobiase-like"/>
    <property type="match status" value="1"/>
</dbReference>
<evidence type="ECO:0000259" key="10">
    <source>
        <dbReference type="Pfam" id="PF13290"/>
    </source>
</evidence>
<dbReference type="GO" id="GO:0004563">
    <property type="term" value="F:beta-N-acetylhexosaminidase activity"/>
    <property type="evidence" value="ECO:0007669"/>
    <property type="project" value="UniProtKB-EC"/>
</dbReference>
<comment type="catalytic activity">
    <reaction evidence="1">
        <text>Hydrolysis of terminal non-reducing N-acetyl-D-hexosamine residues in N-acetyl-beta-D-hexosaminides.</text>
        <dbReference type="EC" id="3.2.1.52"/>
    </reaction>
</comment>